<dbReference type="Pfam" id="PF13505">
    <property type="entry name" value="OMP_b-brl"/>
    <property type="match status" value="1"/>
</dbReference>
<dbReference type="InterPro" id="IPR027385">
    <property type="entry name" value="Beta-barrel_OMP"/>
</dbReference>
<accession>A0A0A1Z918</accession>
<dbReference type="SUPFAM" id="SSF56925">
    <property type="entry name" value="OMPA-like"/>
    <property type="match status" value="1"/>
</dbReference>
<evidence type="ECO:0000259" key="3">
    <source>
        <dbReference type="Pfam" id="PF13505"/>
    </source>
</evidence>
<evidence type="ECO:0000256" key="2">
    <source>
        <dbReference type="SAM" id="SignalP"/>
    </source>
</evidence>
<sequence>MHKIAYVLLLSAFATSYTQAESWYGSAKFNNARQNLSSSLLTSPRVTERVDAPDSTKSFVASFAAGYAFENGWRLEGEYTMPNNSTFKSYWAPFNANVNSMHVQSQRLMLNGYKDIPINPWLSFYGMAGVGVARIEAEGYQTNETRRFANNRQHNFAYSVGMGLEAKVSEQITLGAGYRYIAMGDVETGYNTFANRVNARDEQLKGKLKEQNVFLEARYAF</sequence>
<comment type="caution">
    <text evidence="4">The sequence shown here is derived from an EMBL/GenBank/DDBJ whole genome shotgun (WGS) entry which is preliminary data.</text>
</comment>
<feature type="signal peptide" evidence="2">
    <location>
        <begin position="1"/>
        <end position="20"/>
    </location>
</feature>
<feature type="chain" id="PRO_5001996673" description="Outer membrane protein beta-barrel domain-containing protein" evidence="2">
    <location>
        <begin position="21"/>
        <end position="221"/>
    </location>
</feature>
<organism evidence="4 5">
    <name type="scientific">Pseudomonas fluorescens LMG 5329</name>
    <dbReference type="NCBI Taxonomy" id="1324332"/>
    <lineage>
        <taxon>Bacteria</taxon>
        <taxon>Pseudomonadati</taxon>
        <taxon>Pseudomonadota</taxon>
        <taxon>Gammaproteobacteria</taxon>
        <taxon>Pseudomonadales</taxon>
        <taxon>Pseudomonadaceae</taxon>
        <taxon>Pseudomonas</taxon>
    </lineage>
</organism>
<gene>
    <name evidence="4" type="ORF">K814_0103670</name>
</gene>
<dbReference type="Gene3D" id="2.40.160.20">
    <property type="match status" value="1"/>
</dbReference>
<evidence type="ECO:0000313" key="4">
    <source>
        <dbReference type="EMBL" id="KGE69257.1"/>
    </source>
</evidence>
<dbReference type="EMBL" id="ASGY01000026">
    <property type="protein sequence ID" value="KGE69257.1"/>
    <property type="molecule type" value="Genomic_DNA"/>
</dbReference>
<protein>
    <recommendedName>
        <fullName evidence="3">Outer membrane protein beta-barrel domain-containing protein</fullName>
    </recommendedName>
</protein>
<dbReference type="OrthoDB" id="6101900at2"/>
<dbReference type="RefSeq" id="WP_038843148.1">
    <property type="nucleotide sequence ID" value="NZ_ASGY01000026.1"/>
</dbReference>
<reference evidence="4 5" key="1">
    <citation type="journal article" date="2013" name="Genome Announc.">
        <title>Draft Genome Sequence of Pseudomonas fluorescens LMG 5329, a White Line-Inducing Principle-Producing Bioindicator for the Mushroom Pathogen Pseudomonas tolaasii.</title>
        <authorList>
            <person name="Ghequire M.G."/>
            <person name="Rokni-Zadeh H."/>
            <person name="Zarrineh P."/>
            <person name="De Mot R."/>
        </authorList>
    </citation>
    <scope>NUCLEOTIDE SEQUENCE [LARGE SCALE GENOMIC DNA]</scope>
    <source>
        <strain evidence="4 5">LMG 5329</strain>
    </source>
</reference>
<feature type="domain" description="Outer membrane protein beta-barrel" evidence="3">
    <location>
        <begin position="7"/>
        <end position="188"/>
    </location>
</feature>
<dbReference type="Proteomes" id="UP000030060">
    <property type="component" value="Unassembled WGS sequence"/>
</dbReference>
<evidence type="ECO:0000313" key="5">
    <source>
        <dbReference type="Proteomes" id="UP000030060"/>
    </source>
</evidence>
<keyword evidence="1 2" id="KW-0732">Signal</keyword>
<dbReference type="InterPro" id="IPR011250">
    <property type="entry name" value="OMP/PagP_B-barrel"/>
</dbReference>
<evidence type="ECO:0000256" key="1">
    <source>
        <dbReference type="ARBA" id="ARBA00022729"/>
    </source>
</evidence>
<name>A0A0A1Z918_PSEFL</name>
<dbReference type="AlphaFoldDB" id="A0A0A1Z918"/>
<proteinExistence type="predicted"/>